<dbReference type="GO" id="GO:0031369">
    <property type="term" value="F:translation initiation factor binding"/>
    <property type="evidence" value="ECO:0007669"/>
    <property type="project" value="TreeGrafter"/>
</dbReference>
<dbReference type="GO" id="GO:0000822">
    <property type="term" value="F:inositol hexakisphosphate binding"/>
    <property type="evidence" value="ECO:0007669"/>
    <property type="project" value="TreeGrafter"/>
</dbReference>
<evidence type="ECO:0000256" key="4">
    <source>
        <dbReference type="ARBA" id="ARBA00022448"/>
    </source>
</evidence>
<keyword evidence="7" id="KW-0653">Protein transport</keyword>
<comment type="similarity">
    <text evidence="3">Belongs to the GLE1 family.</text>
</comment>
<keyword evidence="5" id="KW-0963">Cytoplasm</keyword>
<protein>
    <recommendedName>
        <fullName evidence="13">mRNA export factor GLE1</fullName>
    </recommendedName>
    <alternativeName>
        <fullName evidence="15">GLE1 RNA export mediator</fullName>
    </alternativeName>
    <alternativeName>
        <fullName evidence="16">GLE1-like protein</fullName>
    </alternativeName>
    <alternativeName>
        <fullName evidence="14">Nucleoporin GLE1</fullName>
    </alternativeName>
</protein>
<evidence type="ECO:0000256" key="5">
    <source>
        <dbReference type="ARBA" id="ARBA00022490"/>
    </source>
</evidence>
<evidence type="ECO:0000256" key="10">
    <source>
        <dbReference type="ARBA" id="ARBA00023132"/>
    </source>
</evidence>
<evidence type="ECO:0000256" key="6">
    <source>
        <dbReference type="ARBA" id="ARBA00022816"/>
    </source>
</evidence>
<evidence type="ECO:0000256" key="16">
    <source>
        <dbReference type="ARBA" id="ARBA00031503"/>
    </source>
</evidence>
<dbReference type="RefSeq" id="XP_032828859.1">
    <property type="nucleotide sequence ID" value="XM_032972968.1"/>
</dbReference>
<dbReference type="GO" id="GO:0005543">
    <property type="term" value="F:phospholipid binding"/>
    <property type="evidence" value="ECO:0007669"/>
    <property type="project" value="TreeGrafter"/>
</dbReference>
<dbReference type="PANTHER" id="PTHR12960:SF0">
    <property type="entry name" value="MRNA EXPORT FACTOR GLE1"/>
    <property type="match status" value="1"/>
</dbReference>
<dbReference type="FunFam" id="1.25.40.510:FF:000001">
    <property type="entry name" value="Nucleoporin GLE1 isoform 1"/>
    <property type="match status" value="1"/>
</dbReference>
<feature type="coiled-coil region" evidence="17">
    <location>
        <begin position="199"/>
        <end position="285"/>
    </location>
</feature>
<proteinExistence type="inferred from homology"/>
<evidence type="ECO:0000256" key="7">
    <source>
        <dbReference type="ARBA" id="ARBA00022927"/>
    </source>
</evidence>
<evidence type="ECO:0000256" key="3">
    <source>
        <dbReference type="ARBA" id="ARBA00011056"/>
    </source>
</evidence>
<dbReference type="GO" id="GO:0016973">
    <property type="term" value="P:poly(A)+ mRNA export from nucleus"/>
    <property type="evidence" value="ECO:0007669"/>
    <property type="project" value="InterPro"/>
</dbReference>
<keyword evidence="9 17" id="KW-0175">Coiled coil</keyword>
<feature type="compositionally biased region" description="Basic and acidic residues" evidence="18">
    <location>
        <begin position="414"/>
        <end position="427"/>
    </location>
</feature>
<evidence type="ECO:0000256" key="13">
    <source>
        <dbReference type="ARBA" id="ARBA00026227"/>
    </source>
</evidence>
<evidence type="ECO:0000256" key="17">
    <source>
        <dbReference type="SAM" id="Coils"/>
    </source>
</evidence>
<dbReference type="PANTHER" id="PTHR12960">
    <property type="entry name" value="GLE-1-RELATED"/>
    <property type="match status" value="1"/>
</dbReference>
<accession>A0AAJ7XBQ6</accession>
<name>A0AAJ7XBQ6_PETMA</name>
<dbReference type="GO" id="GO:0015031">
    <property type="term" value="P:protein transport"/>
    <property type="evidence" value="ECO:0007669"/>
    <property type="project" value="UniProtKB-KW"/>
</dbReference>
<gene>
    <name evidence="20" type="primary">GLE1</name>
</gene>
<keyword evidence="11" id="KW-0539">Nucleus</keyword>
<dbReference type="Pfam" id="PF07817">
    <property type="entry name" value="GLE1"/>
    <property type="match status" value="1"/>
</dbReference>
<dbReference type="InterPro" id="IPR038506">
    <property type="entry name" value="GLE1-like_sf"/>
</dbReference>
<evidence type="ECO:0000313" key="20">
    <source>
        <dbReference type="RefSeq" id="XP_032828859.1"/>
    </source>
</evidence>
<feature type="region of interest" description="Disordered" evidence="18">
    <location>
        <begin position="53"/>
        <end position="74"/>
    </location>
</feature>
<dbReference type="InterPro" id="IPR012476">
    <property type="entry name" value="GLE1"/>
</dbReference>
<dbReference type="Proteomes" id="UP001318040">
    <property type="component" value="Chromosome 50"/>
</dbReference>
<dbReference type="Gene3D" id="1.25.40.510">
    <property type="entry name" value="GLE1-like"/>
    <property type="match status" value="1"/>
</dbReference>
<keyword evidence="19" id="KW-1185">Reference proteome</keyword>
<feature type="region of interest" description="Disordered" evidence="18">
    <location>
        <begin position="388"/>
        <end position="436"/>
    </location>
</feature>
<evidence type="ECO:0000313" key="19">
    <source>
        <dbReference type="Proteomes" id="UP001318040"/>
    </source>
</evidence>
<evidence type="ECO:0000256" key="18">
    <source>
        <dbReference type="SAM" id="MobiDB-lite"/>
    </source>
</evidence>
<evidence type="ECO:0000256" key="9">
    <source>
        <dbReference type="ARBA" id="ARBA00023054"/>
    </source>
</evidence>
<feature type="compositionally biased region" description="Low complexity" evidence="18">
    <location>
        <begin position="398"/>
        <end position="413"/>
    </location>
</feature>
<evidence type="ECO:0000256" key="14">
    <source>
        <dbReference type="ARBA" id="ARBA00029983"/>
    </source>
</evidence>
<evidence type="ECO:0000256" key="1">
    <source>
        <dbReference type="ARBA" id="ARBA00004496"/>
    </source>
</evidence>
<comment type="function">
    <text evidence="12">Required for the export of mRNAs containing poly(A) tails from the nucleus into the cytoplasm. May be involved in the terminal step of the mRNA transport through the nuclear pore complex (NPC).</text>
</comment>
<keyword evidence="8" id="KW-0811">Translocation</keyword>
<reference evidence="20" key="1">
    <citation type="submission" date="2025-08" db="UniProtKB">
        <authorList>
            <consortium name="RefSeq"/>
        </authorList>
    </citation>
    <scope>IDENTIFICATION</scope>
    <source>
        <tissue evidence="20">Sperm</tissue>
    </source>
</reference>
<keyword evidence="4" id="KW-0813">Transport</keyword>
<evidence type="ECO:0000256" key="11">
    <source>
        <dbReference type="ARBA" id="ARBA00023242"/>
    </source>
</evidence>
<keyword evidence="10" id="KW-0906">Nuclear pore complex</keyword>
<dbReference type="GO" id="GO:0005737">
    <property type="term" value="C:cytoplasm"/>
    <property type="evidence" value="ECO:0007669"/>
    <property type="project" value="UniProtKB-SubCell"/>
</dbReference>
<evidence type="ECO:0000256" key="2">
    <source>
        <dbReference type="ARBA" id="ARBA00004567"/>
    </source>
</evidence>
<keyword evidence="6" id="KW-0509">mRNA transport</keyword>
<organism evidence="19 20">
    <name type="scientific">Petromyzon marinus</name>
    <name type="common">Sea lamprey</name>
    <dbReference type="NCBI Taxonomy" id="7757"/>
    <lineage>
        <taxon>Eukaryota</taxon>
        <taxon>Metazoa</taxon>
        <taxon>Chordata</taxon>
        <taxon>Craniata</taxon>
        <taxon>Vertebrata</taxon>
        <taxon>Cyclostomata</taxon>
        <taxon>Hyperoartia</taxon>
        <taxon>Petromyzontiformes</taxon>
        <taxon>Petromyzontidae</taxon>
        <taxon>Petromyzon</taxon>
    </lineage>
</organism>
<dbReference type="AlphaFoldDB" id="A0AAJ7XBQ6"/>
<sequence>MDAMDKKWDVLGALRNSAQGKLRYERKWSPEVLTEVVPTLSPLAGRVLDLVQQRSQSSPDEEEQSRVSILSPLTSPRSPPLINCQDLIIGNRSGGSCIRRSDETIFVVSMPEDPAEIEAQIRSQEEMYKMRTKDLIIGNRSGGSCIRRCDETIFVVSMPEDPAEIEAQIRSQEEMYKMRTKVLLHQRCKRLEAAECAMQHQATQQFKRYEEELELEQRLEQERRKDELDKSLVEAQKKLEKIMEEHQDRTKVLNIRLHEAAEQHRREEEEERRRLAEGHERARRLNALQEEMLALNRRAQPSPPQPGTAATAAGAQSGALAQLAELRMRAGQLCDTVATAIRNSSDSGGFGPSPQDLAHAEQVLAEMRLLAVQVEALRLQEERRLEAEKGDAQRLARELQQQQHQQQQQQEQAEQQKRQQKEEEETRNTNQVGLQRTDSSILSWSKELQVKLDETMKNMDGLNSSKDPKIKAIKFELAKAVSTPVSQICSTSGSHLYDITGKLNSLLSSQTIEVGNRSISVSRHPQGLLYAQYKLGEKLVKQGEEEVASQHKAAFPIAAVAISLWDRHPALGELLLAHMHRKCPYTVPVFNLPTPGQNQEDFFRSLGYCYDGKTLEKQDLFLNRMSGMMRLYAAIIATPVPSPSMNKSHPHGLQYGWRWIAQMLNLEPVSDISATMLYDFLEVAGNAMERAYCSQFWKLLFFIIEEYLPRIEKVSSPAQMGSVSRLKLFVERCIARRVVPQASGYLSESFWKT</sequence>
<dbReference type="GO" id="GO:0044614">
    <property type="term" value="C:nuclear pore cytoplasmic filaments"/>
    <property type="evidence" value="ECO:0007669"/>
    <property type="project" value="TreeGrafter"/>
</dbReference>
<evidence type="ECO:0000256" key="12">
    <source>
        <dbReference type="ARBA" id="ARBA00024680"/>
    </source>
</evidence>
<feature type="compositionally biased region" description="Basic and acidic residues" evidence="18">
    <location>
        <begin position="388"/>
        <end position="397"/>
    </location>
</feature>
<comment type="subcellular location">
    <subcellularLocation>
        <location evidence="1">Cytoplasm</location>
    </subcellularLocation>
    <subcellularLocation>
        <location evidence="2">Nucleus</location>
        <location evidence="2">Nuclear pore complex</location>
    </subcellularLocation>
</comment>
<dbReference type="KEGG" id="pmrn:116953116"/>
<evidence type="ECO:0000256" key="15">
    <source>
        <dbReference type="ARBA" id="ARBA00030897"/>
    </source>
</evidence>
<evidence type="ECO:0000256" key="8">
    <source>
        <dbReference type="ARBA" id="ARBA00023010"/>
    </source>
</evidence>